<organism evidence="4 5">
    <name type="scientific">Paraburkholderia acidisoli</name>
    <dbReference type="NCBI Taxonomy" id="2571748"/>
    <lineage>
        <taxon>Bacteria</taxon>
        <taxon>Pseudomonadati</taxon>
        <taxon>Pseudomonadota</taxon>
        <taxon>Betaproteobacteria</taxon>
        <taxon>Burkholderiales</taxon>
        <taxon>Burkholderiaceae</taxon>
        <taxon>Paraburkholderia</taxon>
    </lineage>
</organism>
<reference evidence="4 5" key="1">
    <citation type="submission" date="2019-12" db="EMBL/GenBank/DDBJ databases">
        <title>Paraburkholderia acidiphila 7Q-K02 sp. nov and Paraburkholderia acidisoli DHF22 sp. nov., two strains isolated from forest soil.</title>
        <authorList>
            <person name="Gao Z."/>
            <person name="Qiu L."/>
        </authorList>
    </citation>
    <scope>NUCLEOTIDE SEQUENCE [LARGE SCALE GENOMIC DNA]</scope>
    <source>
        <strain evidence="4 5">DHF22</strain>
    </source>
</reference>
<dbReference type="CDD" id="cd04600">
    <property type="entry name" value="CBS_pair_HPP_assoc"/>
    <property type="match status" value="1"/>
</dbReference>
<evidence type="ECO:0000313" key="5">
    <source>
        <dbReference type="Proteomes" id="UP000433577"/>
    </source>
</evidence>
<feature type="transmembrane region" description="Helical" evidence="2">
    <location>
        <begin position="81"/>
        <end position="99"/>
    </location>
</feature>
<feature type="domain" description="CBS" evidence="3">
    <location>
        <begin position="324"/>
        <end position="381"/>
    </location>
</feature>
<dbReference type="AlphaFoldDB" id="A0A7Z2GQ13"/>
<gene>
    <name evidence="4" type="ORF">FAZ98_28925</name>
</gene>
<keyword evidence="2" id="KW-0472">Membrane</keyword>
<evidence type="ECO:0000313" key="4">
    <source>
        <dbReference type="EMBL" id="QGZ65867.1"/>
    </source>
</evidence>
<dbReference type="SUPFAM" id="SSF54631">
    <property type="entry name" value="CBS-domain pair"/>
    <property type="match status" value="1"/>
</dbReference>
<proteinExistence type="predicted"/>
<feature type="transmembrane region" description="Helical" evidence="2">
    <location>
        <begin position="105"/>
        <end position="122"/>
    </location>
</feature>
<evidence type="ECO:0000256" key="1">
    <source>
        <dbReference type="PROSITE-ProRule" id="PRU00703"/>
    </source>
</evidence>
<feature type="domain" description="CBS" evidence="3">
    <location>
        <begin position="244"/>
        <end position="300"/>
    </location>
</feature>
<evidence type="ECO:0000256" key="2">
    <source>
        <dbReference type="SAM" id="Phobius"/>
    </source>
</evidence>
<dbReference type="Pfam" id="PF00571">
    <property type="entry name" value="CBS"/>
    <property type="match status" value="2"/>
</dbReference>
<dbReference type="PANTHER" id="PTHR33741">
    <property type="entry name" value="TRANSMEMBRANE PROTEIN DDB_G0269096-RELATED"/>
    <property type="match status" value="1"/>
</dbReference>
<dbReference type="OrthoDB" id="9811720at2"/>
<protein>
    <submittedName>
        <fullName evidence="4">CBS domain-containing protein</fullName>
    </submittedName>
</protein>
<dbReference type="Gene3D" id="3.10.580.10">
    <property type="entry name" value="CBS-domain"/>
    <property type="match status" value="1"/>
</dbReference>
<dbReference type="InterPro" id="IPR000644">
    <property type="entry name" value="CBS_dom"/>
</dbReference>
<dbReference type="InterPro" id="IPR046342">
    <property type="entry name" value="CBS_dom_sf"/>
</dbReference>
<keyword evidence="5" id="KW-1185">Reference proteome</keyword>
<dbReference type="PROSITE" id="PS51371">
    <property type="entry name" value="CBS"/>
    <property type="match status" value="2"/>
</dbReference>
<dbReference type="InterPro" id="IPR007065">
    <property type="entry name" value="HPP"/>
</dbReference>
<accession>A0A7Z2GQ13</accession>
<dbReference type="Pfam" id="PF04982">
    <property type="entry name" value="TM_HPP"/>
    <property type="match status" value="1"/>
</dbReference>
<name>A0A7Z2GQ13_9BURK</name>
<dbReference type="SMART" id="SM00116">
    <property type="entry name" value="CBS"/>
    <property type="match status" value="2"/>
</dbReference>
<sequence>MSRFNLLRWLSRFAPSRATVTWRERLRAGAGALVGIAITGLVAHRWLGASSVPFLIAPMGASAVLLFGVPSSPLAQPWSIIGGNLVSATVGVTAALWIADPVTAAAVAVGVAICVMFTLRCVHPPSGAVALTAVLGGPAVHALGYGFVLAPVALQSFLLLGSALLWHAVNDHRYPHAARAPQAAARAEAAPAQSGFARADLEAVLRDRDELLDIDTDDLETILRDAEIRAYARSFGELTCADVMSSHVVSIAPSTTVEEARALLKQHDVKALPVVDAERRVKGIVTRADLADHGADRHPLRVALHALLPTLRPHADSVKVALLMSTHVRTVQVTTPIVELVRLYAGRGHHHVPVVDGERRLAGIVTQADLISGLYQQSRAAQRASVSPSVG</sequence>
<dbReference type="PANTHER" id="PTHR33741:SF5">
    <property type="entry name" value="TRANSMEMBRANE PROTEIN DDB_G0269096-RELATED"/>
    <property type="match status" value="1"/>
</dbReference>
<keyword evidence="2" id="KW-0812">Transmembrane</keyword>
<dbReference type="KEGG" id="pacs:FAZ98_28925"/>
<feature type="transmembrane region" description="Helical" evidence="2">
    <location>
        <begin position="26"/>
        <end position="46"/>
    </location>
</feature>
<dbReference type="InterPro" id="IPR058581">
    <property type="entry name" value="TM_HPP"/>
</dbReference>
<dbReference type="Proteomes" id="UP000433577">
    <property type="component" value="Chromosome 4"/>
</dbReference>
<feature type="transmembrane region" description="Helical" evidence="2">
    <location>
        <begin position="129"/>
        <end position="147"/>
    </location>
</feature>
<feature type="transmembrane region" description="Helical" evidence="2">
    <location>
        <begin position="52"/>
        <end position="69"/>
    </location>
</feature>
<dbReference type="RefSeq" id="WP_158956753.1">
    <property type="nucleotide sequence ID" value="NZ_CP046916.1"/>
</dbReference>
<keyword evidence="1" id="KW-0129">CBS domain</keyword>
<keyword evidence="2" id="KW-1133">Transmembrane helix</keyword>
<dbReference type="EMBL" id="CP046916">
    <property type="protein sequence ID" value="QGZ65867.1"/>
    <property type="molecule type" value="Genomic_DNA"/>
</dbReference>
<evidence type="ECO:0000259" key="3">
    <source>
        <dbReference type="PROSITE" id="PS51371"/>
    </source>
</evidence>